<accession>A0A812YI92</accession>
<feature type="non-terminal residue" evidence="2">
    <location>
        <position position="1"/>
    </location>
</feature>
<evidence type="ECO:0000256" key="1">
    <source>
        <dbReference type="SAM" id="MobiDB-lite"/>
    </source>
</evidence>
<proteinExistence type="predicted"/>
<dbReference type="Proteomes" id="UP000601435">
    <property type="component" value="Unassembled WGS sequence"/>
</dbReference>
<reference evidence="2" key="1">
    <citation type="submission" date="2021-02" db="EMBL/GenBank/DDBJ databases">
        <authorList>
            <person name="Dougan E. K."/>
            <person name="Rhodes N."/>
            <person name="Thang M."/>
            <person name="Chan C."/>
        </authorList>
    </citation>
    <scope>NUCLEOTIDE SEQUENCE</scope>
</reference>
<gene>
    <name evidence="2" type="ORF">SNEC2469_LOCUS22757</name>
</gene>
<name>A0A812YI92_9DINO</name>
<keyword evidence="3" id="KW-1185">Reference proteome</keyword>
<feature type="region of interest" description="Disordered" evidence="1">
    <location>
        <begin position="66"/>
        <end position="95"/>
    </location>
</feature>
<sequence>METQEWNLDPQEDSQVLKRGASSNSSILPSKRIRFRSKTPPNDHGDGDPWDPMDWEWKDDYGWVKKEPSDEACDKGEPGTENDGDGRQRLTEVVS</sequence>
<comment type="caution">
    <text evidence="2">The sequence shown here is derived from an EMBL/GenBank/DDBJ whole genome shotgun (WGS) entry which is preliminary data.</text>
</comment>
<dbReference type="EMBL" id="CAJNJA010041708">
    <property type="protein sequence ID" value="CAE7777276.1"/>
    <property type="molecule type" value="Genomic_DNA"/>
</dbReference>
<organism evidence="2 3">
    <name type="scientific">Symbiodinium necroappetens</name>
    <dbReference type="NCBI Taxonomy" id="1628268"/>
    <lineage>
        <taxon>Eukaryota</taxon>
        <taxon>Sar</taxon>
        <taxon>Alveolata</taxon>
        <taxon>Dinophyceae</taxon>
        <taxon>Suessiales</taxon>
        <taxon>Symbiodiniaceae</taxon>
        <taxon>Symbiodinium</taxon>
    </lineage>
</organism>
<protein>
    <submittedName>
        <fullName evidence="2">Uncharacterized protein</fullName>
    </submittedName>
</protein>
<evidence type="ECO:0000313" key="3">
    <source>
        <dbReference type="Proteomes" id="UP000601435"/>
    </source>
</evidence>
<dbReference type="AlphaFoldDB" id="A0A812YI92"/>
<feature type="region of interest" description="Disordered" evidence="1">
    <location>
        <begin position="1"/>
        <end position="54"/>
    </location>
</feature>
<evidence type="ECO:0000313" key="2">
    <source>
        <dbReference type="EMBL" id="CAE7777276.1"/>
    </source>
</evidence>